<reference evidence="2" key="1">
    <citation type="submission" date="2019-10" db="EMBL/GenBank/DDBJ databases">
        <title>Corvus moneduloides (New Caledonian crow) genome, bCorMon1, primary haplotype.</title>
        <authorList>
            <person name="Rutz C."/>
            <person name="Fungtammasan C."/>
            <person name="Mountcastle J."/>
            <person name="Formenti G."/>
            <person name="Chow W."/>
            <person name="Howe K."/>
            <person name="Steele M.P."/>
            <person name="Fernandes J."/>
            <person name="Gilbert M.T.P."/>
            <person name="Fedrigo O."/>
            <person name="Jarvis E.D."/>
            <person name="Gemmell N."/>
        </authorList>
    </citation>
    <scope>NUCLEOTIDE SEQUENCE [LARGE SCALE GENOMIC DNA]</scope>
</reference>
<evidence type="ECO:0000313" key="2">
    <source>
        <dbReference type="Proteomes" id="UP000694553"/>
    </source>
</evidence>
<evidence type="ECO:0000313" key="1">
    <source>
        <dbReference type="Ensembl" id="ENSCMUP00000016655.2"/>
    </source>
</evidence>
<dbReference type="Proteomes" id="UP000694553">
    <property type="component" value="Unassembled WGS sequence"/>
</dbReference>
<reference evidence="1" key="2">
    <citation type="submission" date="2025-08" db="UniProtKB">
        <authorList>
            <consortium name="Ensembl"/>
        </authorList>
    </citation>
    <scope>IDENTIFICATION</scope>
</reference>
<accession>A0A8U7NJ18</accession>
<accession>A0A8C3E7P9</accession>
<keyword evidence="2" id="KW-1185">Reference proteome</keyword>
<sequence>PRPRPLDMIQNLPVAIITALVLLLPFSACPGSGQTEPTCQPQLIQPTMRGCSAPPWSTQEGRLLPCPSLGPAPSAPTKMTPEACKHLSPQLSQVLGSCPATHQIWFSGSLCHHSRPPFPALSCLS</sequence>
<dbReference type="Ensembl" id="ENSCMUT00000017882.2">
    <property type="protein sequence ID" value="ENSCMUP00000016655.2"/>
    <property type="gene ID" value="ENSCMUG00000010330.2"/>
</dbReference>
<reference evidence="1" key="3">
    <citation type="submission" date="2025-09" db="UniProtKB">
        <authorList>
            <consortium name="Ensembl"/>
        </authorList>
    </citation>
    <scope>IDENTIFICATION</scope>
</reference>
<name>A0A8C3E7P9_CORMO</name>
<proteinExistence type="predicted"/>
<organism evidence="1 2">
    <name type="scientific">Corvus moneduloides</name>
    <name type="common">New Caledonian crow</name>
    <dbReference type="NCBI Taxonomy" id="1196302"/>
    <lineage>
        <taxon>Eukaryota</taxon>
        <taxon>Metazoa</taxon>
        <taxon>Chordata</taxon>
        <taxon>Craniata</taxon>
        <taxon>Vertebrata</taxon>
        <taxon>Euteleostomi</taxon>
        <taxon>Archelosauria</taxon>
        <taxon>Archosauria</taxon>
        <taxon>Dinosauria</taxon>
        <taxon>Saurischia</taxon>
        <taxon>Theropoda</taxon>
        <taxon>Coelurosauria</taxon>
        <taxon>Aves</taxon>
        <taxon>Neognathae</taxon>
        <taxon>Neoaves</taxon>
        <taxon>Telluraves</taxon>
        <taxon>Australaves</taxon>
        <taxon>Passeriformes</taxon>
        <taxon>Corvoidea</taxon>
        <taxon>Corvidae</taxon>
        <taxon>Corvus</taxon>
    </lineage>
</organism>
<dbReference type="AlphaFoldDB" id="A0A8C3E7P9"/>
<protein>
    <submittedName>
        <fullName evidence="1">Uncharacterized protein</fullName>
    </submittedName>
</protein>